<gene>
    <name evidence="1" type="ORF">OUZ56_021242</name>
</gene>
<proteinExistence type="predicted"/>
<dbReference type="Proteomes" id="UP001234178">
    <property type="component" value="Unassembled WGS sequence"/>
</dbReference>
<organism evidence="1 2">
    <name type="scientific">Daphnia magna</name>
    <dbReference type="NCBI Taxonomy" id="35525"/>
    <lineage>
        <taxon>Eukaryota</taxon>
        <taxon>Metazoa</taxon>
        <taxon>Ecdysozoa</taxon>
        <taxon>Arthropoda</taxon>
        <taxon>Crustacea</taxon>
        <taxon>Branchiopoda</taxon>
        <taxon>Diplostraca</taxon>
        <taxon>Cladocera</taxon>
        <taxon>Anomopoda</taxon>
        <taxon>Daphniidae</taxon>
        <taxon>Daphnia</taxon>
    </lineage>
</organism>
<evidence type="ECO:0000313" key="1">
    <source>
        <dbReference type="EMBL" id="KAK4012143.1"/>
    </source>
</evidence>
<evidence type="ECO:0000313" key="2">
    <source>
        <dbReference type="Proteomes" id="UP001234178"/>
    </source>
</evidence>
<dbReference type="EMBL" id="JAOYFB010000003">
    <property type="protein sequence ID" value="KAK4012143.1"/>
    <property type="molecule type" value="Genomic_DNA"/>
</dbReference>
<accession>A0ABQ9ZHH6</accession>
<name>A0ABQ9ZHH6_9CRUS</name>
<protein>
    <submittedName>
        <fullName evidence="1">Uncharacterized protein</fullName>
    </submittedName>
</protein>
<reference evidence="1 2" key="1">
    <citation type="journal article" date="2023" name="Nucleic Acids Res.">
        <title>The hologenome of Daphnia magna reveals possible DNA methylation and microbiome-mediated evolution of the host genome.</title>
        <authorList>
            <person name="Chaturvedi A."/>
            <person name="Li X."/>
            <person name="Dhandapani V."/>
            <person name="Marshall H."/>
            <person name="Kissane S."/>
            <person name="Cuenca-Cambronero M."/>
            <person name="Asole G."/>
            <person name="Calvet F."/>
            <person name="Ruiz-Romero M."/>
            <person name="Marangio P."/>
            <person name="Guigo R."/>
            <person name="Rago D."/>
            <person name="Mirbahai L."/>
            <person name="Eastwood N."/>
            <person name="Colbourne J.K."/>
            <person name="Zhou J."/>
            <person name="Mallon E."/>
            <person name="Orsini L."/>
        </authorList>
    </citation>
    <scope>NUCLEOTIDE SEQUENCE [LARGE SCALE GENOMIC DNA]</scope>
    <source>
        <strain evidence="1">LRV0_1</strain>
    </source>
</reference>
<keyword evidence="2" id="KW-1185">Reference proteome</keyword>
<sequence length="70" mass="7586">MTEPAERNISIRLVAIRTSSRNTKKRSPGSLACLQHLCTPNIDSREDKGDMVLAVRTSNAAQPSPHSAAK</sequence>
<comment type="caution">
    <text evidence="1">The sequence shown here is derived from an EMBL/GenBank/DDBJ whole genome shotgun (WGS) entry which is preliminary data.</text>
</comment>